<evidence type="ECO:0008006" key="8">
    <source>
        <dbReference type="Google" id="ProtNLM"/>
    </source>
</evidence>
<dbReference type="PANTHER" id="PTHR45633">
    <property type="entry name" value="60 KDA HEAT SHOCK PROTEIN, MITOCHONDRIAL"/>
    <property type="match status" value="1"/>
</dbReference>
<dbReference type="PROSITE" id="PS00296">
    <property type="entry name" value="CHAPERONINS_CPN60"/>
    <property type="match status" value="1"/>
</dbReference>
<dbReference type="CDD" id="cd03344">
    <property type="entry name" value="GroEL"/>
    <property type="match status" value="1"/>
</dbReference>
<dbReference type="FunFam" id="3.50.7.10:FF:000001">
    <property type="entry name" value="60 kDa chaperonin"/>
    <property type="match status" value="1"/>
</dbReference>
<proteinExistence type="inferred from homology"/>
<organism evidence="7">
    <name type="scientific">marine metagenome</name>
    <dbReference type="NCBI Taxonomy" id="408172"/>
    <lineage>
        <taxon>unclassified sequences</taxon>
        <taxon>metagenomes</taxon>
        <taxon>ecological metagenomes</taxon>
    </lineage>
</organism>
<dbReference type="SUPFAM" id="SSF52029">
    <property type="entry name" value="GroEL apical domain-like"/>
    <property type="match status" value="1"/>
</dbReference>
<sequence>MAAKELKFSDDARARLKAGIDVLADTLKPTLGPRGRNVIVDKKFGPPQVNSDGVTIAKEIDLEDPFENMGAQLLKEVSKKTNDDAGDGTTTSTVLAQAIIAEGFKNVAAGTDPMALKRGMDIGMAAVRESIANQSTPVDSKDQIESVAILSSHDPEMGSLISDVMERVGKDGVITVDESKSLSYETEFVEGMQIDRGFLSPYFVTNPERQESVLADPYVLITSQKISAISDLLPVLEKVLQTNKNVLVIAEDVEGEALATLVVNKLRGTLNVAAVKAPGFGDRRKAMLEDIAILTGGTVISEEIGRKLETVTLDDLGKCKQIVVSKDETTFVDGDGSADALKGRISEIETQIEDTSSDYDREKLEERKAKLSGGVAILKVGAATEIEMKEKKQRMEDALSATRAAVEEGIVPGGGTVLIKASELLSGVTSDNNDEQTGIDVLKRSLLAPIRVIAANSGHEGAVILSNVADNDENNYGFDAHKGEYGDMVKMGIVDPAKVTRAAVENAVSVAGMILTTEALISEQDEPMPPMPGGPPGGDMGF</sequence>
<keyword evidence="4" id="KW-0143">Chaperone</keyword>
<dbReference type="NCBIfam" id="NF009487">
    <property type="entry name" value="PRK12849.1"/>
    <property type="match status" value="1"/>
</dbReference>
<protein>
    <recommendedName>
        <fullName evidence="8">60 kDa chaperonin</fullName>
    </recommendedName>
</protein>
<dbReference type="NCBIfam" id="NF009489">
    <property type="entry name" value="PRK12851.1"/>
    <property type="match status" value="1"/>
</dbReference>
<evidence type="ECO:0000256" key="4">
    <source>
        <dbReference type="ARBA" id="ARBA00023186"/>
    </source>
</evidence>
<dbReference type="InterPro" id="IPR018370">
    <property type="entry name" value="Chaperonin_Cpn60_CS"/>
</dbReference>
<dbReference type="HAMAP" id="MF_00600">
    <property type="entry name" value="CH60"/>
    <property type="match status" value="1"/>
</dbReference>
<dbReference type="Gene3D" id="1.10.560.10">
    <property type="entry name" value="GroEL-like equatorial domain"/>
    <property type="match status" value="1"/>
</dbReference>
<evidence type="ECO:0000256" key="5">
    <source>
        <dbReference type="SAM" id="Coils"/>
    </source>
</evidence>
<evidence type="ECO:0000256" key="6">
    <source>
        <dbReference type="SAM" id="MobiDB-lite"/>
    </source>
</evidence>
<gene>
    <name evidence="7" type="ORF">METZ01_LOCUS47556</name>
</gene>
<dbReference type="Pfam" id="PF00118">
    <property type="entry name" value="Cpn60_TCP1"/>
    <property type="match status" value="1"/>
</dbReference>
<dbReference type="SUPFAM" id="SSF48592">
    <property type="entry name" value="GroEL equatorial domain-like"/>
    <property type="match status" value="1"/>
</dbReference>
<dbReference type="PRINTS" id="PR00298">
    <property type="entry name" value="CHAPERONIN60"/>
</dbReference>
<dbReference type="InterPro" id="IPR027413">
    <property type="entry name" value="GROEL-like_equatorial_sf"/>
</dbReference>
<dbReference type="GO" id="GO:0005524">
    <property type="term" value="F:ATP binding"/>
    <property type="evidence" value="ECO:0007669"/>
    <property type="project" value="UniProtKB-KW"/>
</dbReference>
<dbReference type="NCBIfam" id="TIGR02348">
    <property type="entry name" value="GroEL"/>
    <property type="match status" value="1"/>
</dbReference>
<dbReference type="Gene3D" id="3.30.260.10">
    <property type="entry name" value="TCP-1-like chaperonin intermediate domain"/>
    <property type="match status" value="1"/>
</dbReference>
<dbReference type="NCBIfam" id="NF000592">
    <property type="entry name" value="PRK00013.1"/>
    <property type="match status" value="1"/>
</dbReference>
<dbReference type="Gene3D" id="3.50.7.10">
    <property type="entry name" value="GroEL"/>
    <property type="match status" value="1"/>
</dbReference>
<dbReference type="InterPro" id="IPR027409">
    <property type="entry name" value="GroEL-like_apical_dom_sf"/>
</dbReference>
<keyword evidence="2" id="KW-0547">Nucleotide-binding</keyword>
<dbReference type="GO" id="GO:0042026">
    <property type="term" value="P:protein refolding"/>
    <property type="evidence" value="ECO:0007669"/>
    <property type="project" value="InterPro"/>
</dbReference>
<comment type="similarity">
    <text evidence="1">Belongs to the chaperonin (HSP60) family.</text>
</comment>
<feature type="region of interest" description="Disordered" evidence="6">
    <location>
        <begin position="522"/>
        <end position="542"/>
    </location>
</feature>
<reference evidence="7" key="1">
    <citation type="submission" date="2018-05" db="EMBL/GenBank/DDBJ databases">
        <authorList>
            <person name="Lanie J.A."/>
            <person name="Ng W.-L."/>
            <person name="Kazmierczak K.M."/>
            <person name="Andrzejewski T.M."/>
            <person name="Davidsen T.M."/>
            <person name="Wayne K.J."/>
            <person name="Tettelin H."/>
            <person name="Glass J.I."/>
            <person name="Rusch D."/>
            <person name="Podicherti R."/>
            <person name="Tsui H.-C.T."/>
            <person name="Winkler M.E."/>
        </authorList>
    </citation>
    <scope>NUCLEOTIDE SEQUENCE</scope>
</reference>
<name>A0A381RS29_9ZZZZ</name>
<keyword evidence="5" id="KW-0175">Coiled coil</keyword>
<dbReference type="InterPro" id="IPR027410">
    <property type="entry name" value="TCP-1-like_intermed_sf"/>
</dbReference>
<accession>A0A381RS29</accession>
<dbReference type="InterPro" id="IPR002423">
    <property type="entry name" value="Cpn60/GroEL/TCP-1"/>
</dbReference>
<feature type="coiled-coil region" evidence="5">
    <location>
        <begin position="338"/>
        <end position="365"/>
    </location>
</feature>
<dbReference type="GO" id="GO:0140662">
    <property type="term" value="F:ATP-dependent protein folding chaperone"/>
    <property type="evidence" value="ECO:0007669"/>
    <property type="project" value="InterPro"/>
</dbReference>
<keyword evidence="3" id="KW-0067">ATP-binding</keyword>
<dbReference type="EMBL" id="UINC01002259">
    <property type="protein sequence ID" value="SUZ94702.1"/>
    <property type="molecule type" value="Genomic_DNA"/>
</dbReference>
<dbReference type="AlphaFoldDB" id="A0A381RS29"/>
<dbReference type="SUPFAM" id="SSF54849">
    <property type="entry name" value="GroEL-intermediate domain like"/>
    <property type="match status" value="1"/>
</dbReference>
<evidence type="ECO:0000256" key="2">
    <source>
        <dbReference type="ARBA" id="ARBA00022741"/>
    </source>
</evidence>
<dbReference type="InterPro" id="IPR001844">
    <property type="entry name" value="Cpn60/GroEL"/>
</dbReference>
<dbReference type="NCBIfam" id="NF009488">
    <property type="entry name" value="PRK12850.1"/>
    <property type="match status" value="1"/>
</dbReference>
<evidence type="ECO:0000256" key="1">
    <source>
        <dbReference type="ARBA" id="ARBA00006607"/>
    </source>
</evidence>
<evidence type="ECO:0000256" key="3">
    <source>
        <dbReference type="ARBA" id="ARBA00022840"/>
    </source>
</evidence>
<evidence type="ECO:0000313" key="7">
    <source>
        <dbReference type="EMBL" id="SUZ94702.1"/>
    </source>
</evidence>